<dbReference type="Pfam" id="PF03602">
    <property type="entry name" value="Cons_hypoth95"/>
    <property type="match status" value="1"/>
</dbReference>
<keyword evidence="2 3" id="KW-0808">Transferase</keyword>
<dbReference type="InterPro" id="IPR002052">
    <property type="entry name" value="DNA_methylase_N6_adenine_CS"/>
</dbReference>
<dbReference type="PROSITE" id="PS00092">
    <property type="entry name" value="N6_MTASE"/>
    <property type="match status" value="1"/>
</dbReference>
<dbReference type="PANTHER" id="PTHR43542">
    <property type="entry name" value="METHYLTRANSFERASE"/>
    <property type="match status" value="1"/>
</dbReference>
<accession>A0A3B1AX83</accession>
<organism evidence="3">
    <name type="scientific">hydrothermal vent metagenome</name>
    <dbReference type="NCBI Taxonomy" id="652676"/>
    <lineage>
        <taxon>unclassified sequences</taxon>
        <taxon>metagenomes</taxon>
        <taxon>ecological metagenomes</taxon>
    </lineage>
</organism>
<gene>
    <name evidence="3" type="ORF">MNBD_ALPHA03-1708</name>
</gene>
<dbReference type="InterPro" id="IPR029063">
    <property type="entry name" value="SAM-dependent_MTases_sf"/>
</dbReference>
<reference evidence="3" key="1">
    <citation type="submission" date="2018-06" db="EMBL/GenBank/DDBJ databases">
        <authorList>
            <person name="Zhirakovskaya E."/>
        </authorList>
    </citation>
    <scope>NUCLEOTIDE SEQUENCE</scope>
</reference>
<evidence type="ECO:0000256" key="2">
    <source>
        <dbReference type="ARBA" id="ARBA00022679"/>
    </source>
</evidence>
<dbReference type="EC" id="2.1.1.171" evidence="3"/>
<dbReference type="NCBIfam" id="TIGR00095">
    <property type="entry name" value="16S rRNA (guanine(966)-N(2))-methyltransferase RsmD"/>
    <property type="match status" value="1"/>
</dbReference>
<dbReference type="GO" id="GO:0003676">
    <property type="term" value="F:nucleic acid binding"/>
    <property type="evidence" value="ECO:0007669"/>
    <property type="project" value="InterPro"/>
</dbReference>
<dbReference type="InterPro" id="IPR004398">
    <property type="entry name" value="RNA_MeTrfase_RsmD"/>
</dbReference>
<name>A0A3B1AX83_9ZZZZ</name>
<dbReference type="EMBL" id="UOFW01000092">
    <property type="protein sequence ID" value="VAX04434.1"/>
    <property type="molecule type" value="Genomic_DNA"/>
</dbReference>
<sequence length="182" mass="20424">MRIIGGTHRGRKLTTLPDKNIRPTTDRMRETIFNILTHTSSGLEGTRILDVFAGTGAMGLEALSRGAAHCTFFDNDRKALQLVKKNSNLMGNLDKITIRNVSAPRFLPQKIAYDVIFLDPPYELDIIPDTINALRDKAYLADHTILIAEYAAENNIRFPDFLNVMKESTYGDAHFSILQMAI</sequence>
<evidence type="ECO:0000313" key="3">
    <source>
        <dbReference type="EMBL" id="VAX04434.1"/>
    </source>
</evidence>
<dbReference type="AlphaFoldDB" id="A0A3B1AX83"/>
<dbReference type="Gene3D" id="3.40.50.150">
    <property type="entry name" value="Vaccinia Virus protein VP39"/>
    <property type="match status" value="1"/>
</dbReference>
<keyword evidence="1 3" id="KW-0489">Methyltransferase</keyword>
<protein>
    <submittedName>
        <fullName evidence="3">16S rRNA (Guanine(966)-N(2))-methyltransferase</fullName>
        <ecNumber evidence="3">2.1.1.171</ecNumber>
    </submittedName>
</protein>
<proteinExistence type="predicted"/>
<dbReference type="PANTHER" id="PTHR43542:SF1">
    <property type="entry name" value="METHYLTRANSFERASE"/>
    <property type="match status" value="1"/>
</dbReference>
<dbReference type="CDD" id="cd02440">
    <property type="entry name" value="AdoMet_MTases"/>
    <property type="match status" value="1"/>
</dbReference>
<evidence type="ECO:0000256" key="1">
    <source>
        <dbReference type="ARBA" id="ARBA00022603"/>
    </source>
</evidence>
<dbReference type="GO" id="GO:0052913">
    <property type="term" value="F:16S rRNA (guanine(966)-N(2))-methyltransferase activity"/>
    <property type="evidence" value="ECO:0007669"/>
    <property type="project" value="UniProtKB-EC"/>
</dbReference>
<dbReference type="SUPFAM" id="SSF53335">
    <property type="entry name" value="S-adenosyl-L-methionine-dependent methyltransferases"/>
    <property type="match status" value="1"/>
</dbReference>
<dbReference type="PIRSF" id="PIRSF004553">
    <property type="entry name" value="CHP00095"/>
    <property type="match status" value="1"/>
</dbReference>